<evidence type="ECO:0000313" key="2">
    <source>
        <dbReference type="EMBL" id="CAF1525570.1"/>
    </source>
</evidence>
<dbReference type="EMBL" id="CAJNRG010003203">
    <property type="protein sequence ID" value="CAF2054379.1"/>
    <property type="molecule type" value="Genomic_DNA"/>
</dbReference>
<evidence type="ECO:0000313" key="3">
    <source>
        <dbReference type="EMBL" id="CAF2037638.1"/>
    </source>
</evidence>
<dbReference type="Proteomes" id="UP000663824">
    <property type="component" value="Unassembled WGS sequence"/>
</dbReference>
<gene>
    <name evidence="2" type="ORF">CJN711_LOCUS28681</name>
    <name evidence="1" type="ORF">KQP761_LOCUS3352</name>
    <name evidence="5" type="ORF">MBJ925_LOCUS17791</name>
    <name evidence="6" type="ORF">OVN521_LOCUS19010</name>
    <name evidence="7" type="ORF">UXM345_LOCUS25491</name>
    <name evidence="3" type="ORF">WKI299_LOCUS7817</name>
    <name evidence="4" type="ORF">XDN619_LOCUS9346</name>
</gene>
<dbReference type="AlphaFoldDB" id="A0A816NNF8"/>
<dbReference type="EMBL" id="CAJNOW010000327">
    <property type="protein sequence ID" value="CAF1272336.1"/>
    <property type="molecule type" value="Genomic_DNA"/>
</dbReference>
<dbReference type="Proteomes" id="UP000663856">
    <property type="component" value="Unassembled WGS sequence"/>
</dbReference>
<dbReference type="EMBL" id="CAJNOV010013561">
    <property type="protein sequence ID" value="CAF1525570.1"/>
    <property type="molecule type" value="Genomic_DNA"/>
</dbReference>
<evidence type="ECO:0000313" key="4">
    <source>
        <dbReference type="EMBL" id="CAF2054379.1"/>
    </source>
</evidence>
<dbReference type="EMBL" id="CAJNRE010008863">
    <property type="protein sequence ID" value="CAF2076998.1"/>
    <property type="molecule type" value="Genomic_DNA"/>
</dbReference>
<reference evidence="3" key="1">
    <citation type="submission" date="2021-02" db="EMBL/GenBank/DDBJ databases">
        <authorList>
            <person name="Nowell W R."/>
        </authorList>
    </citation>
    <scope>NUCLEOTIDE SEQUENCE</scope>
</reference>
<evidence type="ECO:0000313" key="8">
    <source>
        <dbReference type="Proteomes" id="UP000663856"/>
    </source>
</evidence>
<evidence type="ECO:0000313" key="7">
    <source>
        <dbReference type="EMBL" id="CAF4157508.1"/>
    </source>
</evidence>
<dbReference type="EMBL" id="CAJOBF010004919">
    <property type="protein sequence ID" value="CAF4157508.1"/>
    <property type="molecule type" value="Genomic_DNA"/>
</dbReference>
<dbReference type="Proteomes" id="UP000663887">
    <property type="component" value="Unassembled WGS sequence"/>
</dbReference>
<name>A0A816NNF8_9BILA</name>
<accession>A0A816NNF8</accession>
<dbReference type="EMBL" id="CAJNRF010002376">
    <property type="protein sequence ID" value="CAF2037638.1"/>
    <property type="molecule type" value="Genomic_DNA"/>
</dbReference>
<sequence>MRSFDLKYSDILNDDDLPDRSCVFYITHPATCSTANIREYCSQWNLLSYDRLNLTTHIVGVSLRKDTVDTMLAKMRANDKNFIITPYAEYHCLDPSKIKIKEPSHLFDVDPSNRKSNKRVYVDKDAVASTQQATAIASAMEVAPEAIEKPILPKRTHDDLTVVDNKRSPTIEQLIEQREKARGVKKQKLFEYDDEW</sequence>
<evidence type="ECO:0000313" key="5">
    <source>
        <dbReference type="EMBL" id="CAF2076998.1"/>
    </source>
</evidence>
<organism evidence="3 8">
    <name type="scientific">Rotaria magnacalcarata</name>
    <dbReference type="NCBI Taxonomy" id="392030"/>
    <lineage>
        <taxon>Eukaryota</taxon>
        <taxon>Metazoa</taxon>
        <taxon>Spiralia</taxon>
        <taxon>Gnathifera</taxon>
        <taxon>Rotifera</taxon>
        <taxon>Eurotatoria</taxon>
        <taxon>Bdelloidea</taxon>
        <taxon>Philodinida</taxon>
        <taxon>Philodinidae</taxon>
        <taxon>Rotaria</taxon>
    </lineage>
</organism>
<proteinExistence type="predicted"/>
<dbReference type="Proteomes" id="UP000663866">
    <property type="component" value="Unassembled WGS sequence"/>
</dbReference>
<dbReference type="Proteomes" id="UP000663842">
    <property type="component" value="Unassembled WGS sequence"/>
</dbReference>
<evidence type="ECO:0000313" key="1">
    <source>
        <dbReference type="EMBL" id="CAF1272336.1"/>
    </source>
</evidence>
<dbReference type="Proteomes" id="UP000663855">
    <property type="component" value="Unassembled WGS sequence"/>
</dbReference>
<comment type="caution">
    <text evidence="3">The sequence shown here is derived from an EMBL/GenBank/DDBJ whole genome shotgun (WGS) entry which is preliminary data.</text>
</comment>
<dbReference type="EMBL" id="CAJOBG010003529">
    <property type="protein sequence ID" value="CAF4067849.1"/>
    <property type="molecule type" value="Genomic_DNA"/>
</dbReference>
<protein>
    <submittedName>
        <fullName evidence="3">Uncharacterized protein</fullName>
    </submittedName>
</protein>
<keyword evidence="9" id="KW-1185">Reference proteome</keyword>
<evidence type="ECO:0000313" key="6">
    <source>
        <dbReference type="EMBL" id="CAF4067849.1"/>
    </source>
</evidence>
<dbReference type="OrthoDB" id="10510499at2759"/>
<dbReference type="Proteomes" id="UP000663834">
    <property type="component" value="Unassembled WGS sequence"/>
</dbReference>
<evidence type="ECO:0000313" key="9">
    <source>
        <dbReference type="Proteomes" id="UP000663866"/>
    </source>
</evidence>